<keyword evidence="2" id="KW-1185">Reference proteome</keyword>
<dbReference type="EMBL" id="JANBUP010000558">
    <property type="protein sequence ID" value="KAJ2811001.1"/>
    <property type="molecule type" value="Genomic_DNA"/>
</dbReference>
<name>A0ACC1LLX1_9FUNG</name>
<sequence length="801" mass="87330">MLEDEIGNRVMRRRNNGRETETSGLRSQDARTSSSTRNSRSRSRARRQVTTSDAVAGGTVVRPKGGETRRGSRSVGPGVQPSGTINEARTQRLTRSQAANICAMAETQEMPSAKLSDVVDSGHSSSTSTRDSHSSRTRQRSGPTVHRRSLSESPTLLTLEPQSAAQSSELAAGVVTRSMARRLETHDGAPPIPLVKAIPLPTRIPLPPSATKASSPPPVVTPTRSASPLDSVSPPESTARHVRRSPQFNYDRFIPARAATDLRMYEPRAGSPTFSRRTNHVEHRAQVDEANRTYDALLRAELLRDRPAADDMDTSRRMRASSPPPPARSAARRDAYRLPSSPNPLPSLVPWSSSSNGNSSRPTTPPPNNVQRPVFMYKSPRKASAALAASAPAPFGRNLFGRASPVHDVYQQSPLAKESRRMLGSRTAPRVIPRDPIKVLDAPGIRDDYYLNLMDWSSDNRVSVALNTEVYVWDAASSQTTRLCDVGESGEWVTSVRWAESGGHLAVGLNTGAVQIWDTTRARCVRTFTGHTRRVGVLEWSSSVISSGSRDKRIHNRDSRMRESALISTYYAHTQEVCGLKWSPDRTQLASGGNDNLLLIWDQRFTPLDSRVHSDVAGIAPGARTFRRPLFRLAEHSAAVKALAWCPTRPALLASGGGTEDRCIRLWNTHEGTPLASHDTRSQVCNLSWSHDGDELVSTHGYSENHVVVWKYPAMHPIALLSGHTKRVLYLAHSPDGQTVATAAADETIRFWNVFPKSTVASAPTAALAALPSHLSTFPGSPIIAPVGGSGIMLDDLAHIR</sequence>
<evidence type="ECO:0000313" key="1">
    <source>
        <dbReference type="EMBL" id="KAJ2811001.1"/>
    </source>
</evidence>
<accession>A0ACC1LLX1</accession>
<protein>
    <submittedName>
        <fullName evidence="1">Substrate-specific activator of APC-dependent proteolysis</fullName>
    </submittedName>
</protein>
<comment type="caution">
    <text evidence="1">The sequence shown here is derived from an EMBL/GenBank/DDBJ whole genome shotgun (WGS) entry which is preliminary data.</text>
</comment>
<evidence type="ECO:0000313" key="2">
    <source>
        <dbReference type="Proteomes" id="UP001140096"/>
    </source>
</evidence>
<reference evidence="1" key="1">
    <citation type="submission" date="2022-07" db="EMBL/GenBank/DDBJ databases">
        <title>Phylogenomic reconstructions and comparative analyses of Kickxellomycotina fungi.</title>
        <authorList>
            <person name="Reynolds N.K."/>
            <person name="Stajich J.E."/>
            <person name="Barry K."/>
            <person name="Grigoriev I.V."/>
            <person name="Crous P."/>
            <person name="Smith M.E."/>
        </authorList>
    </citation>
    <scope>NUCLEOTIDE SEQUENCE</scope>
    <source>
        <strain evidence="1">CBS 102833</strain>
    </source>
</reference>
<gene>
    <name evidence="1" type="primary">CDH1</name>
    <name evidence="1" type="ORF">H4S07_002339</name>
</gene>
<organism evidence="1 2">
    <name type="scientific">Coemansia furcata</name>
    <dbReference type="NCBI Taxonomy" id="417177"/>
    <lineage>
        <taxon>Eukaryota</taxon>
        <taxon>Fungi</taxon>
        <taxon>Fungi incertae sedis</taxon>
        <taxon>Zoopagomycota</taxon>
        <taxon>Kickxellomycotina</taxon>
        <taxon>Kickxellomycetes</taxon>
        <taxon>Kickxellales</taxon>
        <taxon>Kickxellaceae</taxon>
        <taxon>Coemansia</taxon>
    </lineage>
</organism>
<proteinExistence type="predicted"/>
<dbReference type="Proteomes" id="UP001140096">
    <property type="component" value="Unassembled WGS sequence"/>
</dbReference>